<sequence>MVIGCLLLSGCATQQQETFQHSYSTENGDHLAFLDVYDPLEPLNRRIYKFNTVVDNNILEPVVRGYKKVVPSFIRTGLSNFFSNIGEIPVMLNCLLQTKSEKSGEVLARFMVNTTAGIFGFWDPATNMGLIKYNEDFGQTLAVYGVPAGPYIVLPILGPSTLRDTTGKVMDNLTKTAFVELAAISSSADLTLSVVDGLTLRASLPFSYGDFDSPFEYDLVRALYIDTRNLLINDGAFVETHFKAREAVK</sequence>
<protein>
    <submittedName>
        <fullName evidence="3">ABC transporter</fullName>
    </submittedName>
</protein>
<dbReference type="GO" id="GO:0016020">
    <property type="term" value="C:membrane"/>
    <property type="evidence" value="ECO:0007669"/>
    <property type="project" value="InterPro"/>
</dbReference>
<keyword evidence="4" id="KW-1185">Reference proteome</keyword>
<evidence type="ECO:0000256" key="2">
    <source>
        <dbReference type="ARBA" id="ARBA00022729"/>
    </source>
</evidence>
<dbReference type="Pfam" id="PF04333">
    <property type="entry name" value="MlaA"/>
    <property type="match status" value="1"/>
</dbReference>
<organism evidence="3 4">
    <name type="scientific">Desulfonema ishimotonii</name>
    <dbReference type="NCBI Taxonomy" id="45657"/>
    <lineage>
        <taxon>Bacteria</taxon>
        <taxon>Pseudomonadati</taxon>
        <taxon>Thermodesulfobacteriota</taxon>
        <taxon>Desulfobacteria</taxon>
        <taxon>Desulfobacterales</taxon>
        <taxon>Desulfococcaceae</taxon>
        <taxon>Desulfonema</taxon>
    </lineage>
</organism>
<dbReference type="GO" id="GO:0120010">
    <property type="term" value="P:intermembrane phospholipid transfer"/>
    <property type="evidence" value="ECO:0007669"/>
    <property type="project" value="TreeGrafter"/>
</dbReference>
<name>A0A401FRX1_9BACT</name>
<gene>
    <name evidence="3" type="ORF">DENIS_0658</name>
</gene>
<evidence type="ECO:0000256" key="1">
    <source>
        <dbReference type="ARBA" id="ARBA00010634"/>
    </source>
</evidence>
<dbReference type="EMBL" id="BEXT01000001">
    <property type="protein sequence ID" value="GBC59717.1"/>
    <property type="molecule type" value="Genomic_DNA"/>
</dbReference>
<proteinExistence type="inferred from homology"/>
<keyword evidence="2" id="KW-0732">Signal</keyword>
<dbReference type="PANTHER" id="PTHR30035:SF3">
    <property type="entry name" value="INTERMEMBRANE PHOSPHOLIPID TRANSPORT SYSTEM LIPOPROTEIN MLAA"/>
    <property type="match status" value="1"/>
</dbReference>
<reference evidence="4" key="2">
    <citation type="submission" date="2019-01" db="EMBL/GenBank/DDBJ databases">
        <title>Genome sequence of Desulfonema ishimotonii strain Tokyo 01.</title>
        <authorList>
            <person name="Fukui M."/>
        </authorList>
    </citation>
    <scope>NUCLEOTIDE SEQUENCE [LARGE SCALE GENOMIC DNA]</scope>
    <source>
        <strain evidence="4">Tokyo 01</strain>
    </source>
</reference>
<comment type="similarity">
    <text evidence="1">Belongs to the MlaA family.</text>
</comment>
<dbReference type="PANTHER" id="PTHR30035">
    <property type="entry name" value="LIPOPROTEIN VACJ-RELATED"/>
    <property type="match status" value="1"/>
</dbReference>
<accession>A0A401FRX1</accession>
<comment type="caution">
    <text evidence="3">The sequence shown here is derived from an EMBL/GenBank/DDBJ whole genome shotgun (WGS) entry which is preliminary data.</text>
</comment>
<dbReference type="AlphaFoldDB" id="A0A401FRX1"/>
<reference evidence="4" key="1">
    <citation type="submission" date="2017-11" db="EMBL/GenBank/DDBJ databases">
        <authorList>
            <person name="Watanabe M."/>
            <person name="Kojima H."/>
        </authorList>
    </citation>
    <scope>NUCLEOTIDE SEQUENCE [LARGE SCALE GENOMIC DNA]</scope>
    <source>
        <strain evidence="4">Tokyo 01</strain>
    </source>
</reference>
<evidence type="ECO:0000313" key="4">
    <source>
        <dbReference type="Proteomes" id="UP000288096"/>
    </source>
</evidence>
<dbReference type="PRINTS" id="PR01805">
    <property type="entry name" value="VACJLIPOPROT"/>
</dbReference>
<dbReference type="InterPro" id="IPR007428">
    <property type="entry name" value="MlaA"/>
</dbReference>
<evidence type="ECO:0000313" key="3">
    <source>
        <dbReference type="EMBL" id="GBC59717.1"/>
    </source>
</evidence>
<dbReference type="Proteomes" id="UP000288096">
    <property type="component" value="Unassembled WGS sequence"/>
</dbReference>